<feature type="domain" description="IraD/Gp25-like" evidence="1">
    <location>
        <begin position="35"/>
        <end position="135"/>
    </location>
</feature>
<dbReference type="InterPro" id="IPR053176">
    <property type="entry name" value="T6SS_TssE1-like"/>
</dbReference>
<dbReference type="InterPro" id="IPR017737">
    <property type="entry name" value="TssE1-like"/>
</dbReference>
<evidence type="ECO:0000259" key="1">
    <source>
        <dbReference type="Pfam" id="PF04965"/>
    </source>
</evidence>
<evidence type="ECO:0000313" key="2">
    <source>
        <dbReference type="EMBL" id="MFC4362770.1"/>
    </source>
</evidence>
<dbReference type="PANTHER" id="PTHR38595">
    <property type="entry name" value="CYTOPLASMIC PROTEIN-RELATED"/>
    <property type="match status" value="1"/>
</dbReference>
<proteinExistence type="predicted"/>
<dbReference type="Proteomes" id="UP001595840">
    <property type="component" value="Unassembled WGS sequence"/>
</dbReference>
<dbReference type="InterPro" id="IPR007048">
    <property type="entry name" value="IraD/Gp25-like"/>
</dbReference>
<sequence length="159" mass="17988">MYSDTDKKLLSPVLDRLLGGESSANANQPHQILKQLRESVRRDLETLFNTRYRCISTPANCVELETAVINFGLPDISTINLSAQEHRLKFCRDIEKTILAFEPRIKSVKVQSNHKIDPENPCVKFRVEAILHTNPAPELIIFDSALDLVTQSVDVSEIM</sequence>
<reference evidence="3" key="1">
    <citation type="journal article" date="2019" name="Int. J. Syst. Evol. Microbiol.">
        <title>The Global Catalogue of Microorganisms (GCM) 10K type strain sequencing project: providing services to taxonomists for standard genome sequencing and annotation.</title>
        <authorList>
            <consortium name="The Broad Institute Genomics Platform"/>
            <consortium name="The Broad Institute Genome Sequencing Center for Infectious Disease"/>
            <person name="Wu L."/>
            <person name="Ma J."/>
        </authorList>
    </citation>
    <scope>NUCLEOTIDE SEQUENCE [LARGE SCALE GENOMIC DNA]</scope>
    <source>
        <strain evidence="3">CECT 8570</strain>
    </source>
</reference>
<name>A0ABV8V684_9GAMM</name>
<evidence type="ECO:0000313" key="3">
    <source>
        <dbReference type="Proteomes" id="UP001595840"/>
    </source>
</evidence>
<comment type="caution">
    <text evidence="2">The sequence shown here is derived from an EMBL/GenBank/DDBJ whole genome shotgun (WGS) entry which is preliminary data.</text>
</comment>
<gene>
    <name evidence="2" type="primary">tssE</name>
    <name evidence="2" type="ORF">ACFOX3_10670</name>
</gene>
<dbReference type="NCBIfam" id="TIGR03357">
    <property type="entry name" value="VI_zyme"/>
    <property type="match status" value="1"/>
</dbReference>
<accession>A0ABV8V684</accession>
<dbReference type="SUPFAM" id="SSF160719">
    <property type="entry name" value="gpW/gp25-like"/>
    <property type="match status" value="1"/>
</dbReference>
<dbReference type="PANTHER" id="PTHR38595:SF1">
    <property type="entry name" value="TYPE VI SECRETION SYSTEM COMPONENT TSSE1"/>
    <property type="match status" value="1"/>
</dbReference>
<dbReference type="EMBL" id="JBHSCX010000009">
    <property type="protein sequence ID" value="MFC4362770.1"/>
    <property type="molecule type" value="Genomic_DNA"/>
</dbReference>
<dbReference type="RefSeq" id="WP_290264233.1">
    <property type="nucleotide sequence ID" value="NZ_JAUFQG010000006.1"/>
</dbReference>
<organism evidence="2 3">
    <name type="scientific">Simiduia curdlanivorans</name>
    <dbReference type="NCBI Taxonomy" id="1492769"/>
    <lineage>
        <taxon>Bacteria</taxon>
        <taxon>Pseudomonadati</taxon>
        <taxon>Pseudomonadota</taxon>
        <taxon>Gammaproteobacteria</taxon>
        <taxon>Cellvibrionales</taxon>
        <taxon>Cellvibrionaceae</taxon>
        <taxon>Simiduia</taxon>
    </lineage>
</organism>
<keyword evidence="3" id="KW-1185">Reference proteome</keyword>
<dbReference type="Pfam" id="PF04965">
    <property type="entry name" value="GPW_gp25"/>
    <property type="match status" value="1"/>
</dbReference>
<protein>
    <submittedName>
        <fullName evidence="2">Type VI secretion system baseplate subunit TssE</fullName>
    </submittedName>
</protein>